<accession>A0AAD6TG31</accession>
<feature type="transmembrane region" description="Helical" evidence="1">
    <location>
        <begin position="52"/>
        <end position="73"/>
    </location>
</feature>
<organism evidence="2 3">
    <name type="scientific">Mycena alexandri</name>
    <dbReference type="NCBI Taxonomy" id="1745969"/>
    <lineage>
        <taxon>Eukaryota</taxon>
        <taxon>Fungi</taxon>
        <taxon>Dikarya</taxon>
        <taxon>Basidiomycota</taxon>
        <taxon>Agaricomycotina</taxon>
        <taxon>Agaricomycetes</taxon>
        <taxon>Agaricomycetidae</taxon>
        <taxon>Agaricales</taxon>
        <taxon>Marasmiineae</taxon>
        <taxon>Mycenaceae</taxon>
        <taxon>Mycena</taxon>
    </lineage>
</organism>
<evidence type="ECO:0000256" key="1">
    <source>
        <dbReference type="SAM" id="Phobius"/>
    </source>
</evidence>
<gene>
    <name evidence="2" type="ORF">C8F04DRAFT_1249283</name>
</gene>
<sequence>MPRVVIPGINVAFLTGPLVLGYMFAFGLHGILIVQVYMYSELFPRDRPAIKALVWTMFFLESIFTLFTTIAAWNQYGPGWGDTDTLLIIDWAWDPLPALNGILPGIAQSFYIWRIYSLTKLIILPILIGLVPHFQVLKQQFN</sequence>
<dbReference type="EMBL" id="JARJCM010000004">
    <property type="protein sequence ID" value="KAJ7045916.1"/>
    <property type="molecule type" value="Genomic_DNA"/>
</dbReference>
<reference evidence="2" key="1">
    <citation type="submission" date="2023-03" db="EMBL/GenBank/DDBJ databases">
        <title>Massive genome expansion in bonnet fungi (Mycena s.s.) driven by repeated elements and novel gene families across ecological guilds.</title>
        <authorList>
            <consortium name="Lawrence Berkeley National Laboratory"/>
            <person name="Harder C.B."/>
            <person name="Miyauchi S."/>
            <person name="Viragh M."/>
            <person name="Kuo A."/>
            <person name="Thoen E."/>
            <person name="Andreopoulos B."/>
            <person name="Lu D."/>
            <person name="Skrede I."/>
            <person name="Drula E."/>
            <person name="Henrissat B."/>
            <person name="Morin E."/>
            <person name="Kohler A."/>
            <person name="Barry K."/>
            <person name="LaButti K."/>
            <person name="Morin E."/>
            <person name="Salamov A."/>
            <person name="Lipzen A."/>
            <person name="Mereny Z."/>
            <person name="Hegedus B."/>
            <person name="Baldrian P."/>
            <person name="Stursova M."/>
            <person name="Weitz H."/>
            <person name="Taylor A."/>
            <person name="Grigoriev I.V."/>
            <person name="Nagy L.G."/>
            <person name="Martin F."/>
            <person name="Kauserud H."/>
        </authorList>
    </citation>
    <scope>NUCLEOTIDE SEQUENCE</scope>
    <source>
        <strain evidence="2">CBHHK200</strain>
    </source>
</reference>
<dbReference type="PANTHER" id="PTHR40465:SF1">
    <property type="entry name" value="DUF6534 DOMAIN-CONTAINING PROTEIN"/>
    <property type="match status" value="1"/>
</dbReference>
<keyword evidence="1" id="KW-0472">Membrane</keyword>
<keyword evidence="1" id="KW-0812">Transmembrane</keyword>
<evidence type="ECO:0000313" key="2">
    <source>
        <dbReference type="EMBL" id="KAJ7045916.1"/>
    </source>
</evidence>
<comment type="caution">
    <text evidence="2">The sequence shown here is derived from an EMBL/GenBank/DDBJ whole genome shotgun (WGS) entry which is preliminary data.</text>
</comment>
<dbReference type="AlphaFoldDB" id="A0AAD6TG31"/>
<feature type="transmembrane region" description="Helical" evidence="1">
    <location>
        <begin position="20"/>
        <end position="40"/>
    </location>
</feature>
<keyword evidence="3" id="KW-1185">Reference proteome</keyword>
<feature type="transmembrane region" description="Helical" evidence="1">
    <location>
        <begin position="111"/>
        <end position="131"/>
    </location>
</feature>
<dbReference type="Proteomes" id="UP001218188">
    <property type="component" value="Unassembled WGS sequence"/>
</dbReference>
<name>A0AAD6TG31_9AGAR</name>
<protein>
    <submittedName>
        <fullName evidence="2">Uncharacterized protein</fullName>
    </submittedName>
</protein>
<proteinExistence type="predicted"/>
<evidence type="ECO:0000313" key="3">
    <source>
        <dbReference type="Proteomes" id="UP001218188"/>
    </source>
</evidence>
<keyword evidence="1" id="KW-1133">Transmembrane helix</keyword>
<dbReference type="PANTHER" id="PTHR40465">
    <property type="entry name" value="CHROMOSOME 1, WHOLE GENOME SHOTGUN SEQUENCE"/>
    <property type="match status" value="1"/>
</dbReference>